<keyword evidence="2" id="KW-1185">Reference proteome</keyword>
<evidence type="ECO:0000313" key="1">
    <source>
        <dbReference type="EMBL" id="CAG8658770.1"/>
    </source>
</evidence>
<proteinExistence type="predicted"/>
<gene>
    <name evidence="1" type="ORF">AGERDE_LOCUS11712</name>
</gene>
<name>A0A9N9E309_9GLOM</name>
<sequence length="137" mass="15634">GQHNPKTIQDSLLPSASFEQYQISMFMSCVVIFDSDGGVGEVSKSGQMLLLLLARALISRFVKQNDSVNYADLLIRIPEVLISVPTTIIRKFARKSWRYMDAYDKGLEGRTAEWAVSKFKSHRRLPESIERIMEHNN</sequence>
<dbReference type="EMBL" id="CAJVPL010005505">
    <property type="protein sequence ID" value="CAG8658770.1"/>
    <property type="molecule type" value="Genomic_DNA"/>
</dbReference>
<dbReference type="OrthoDB" id="10044727at2759"/>
<comment type="caution">
    <text evidence="1">The sequence shown here is derived from an EMBL/GenBank/DDBJ whole genome shotgun (WGS) entry which is preliminary data.</text>
</comment>
<organism evidence="1 2">
    <name type="scientific">Ambispora gerdemannii</name>
    <dbReference type="NCBI Taxonomy" id="144530"/>
    <lineage>
        <taxon>Eukaryota</taxon>
        <taxon>Fungi</taxon>
        <taxon>Fungi incertae sedis</taxon>
        <taxon>Mucoromycota</taxon>
        <taxon>Glomeromycotina</taxon>
        <taxon>Glomeromycetes</taxon>
        <taxon>Archaeosporales</taxon>
        <taxon>Ambisporaceae</taxon>
        <taxon>Ambispora</taxon>
    </lineage>
</organism>
<dbReference type="Proteomes" id="UP000789831">
    <property type="component" value="Unassembled WGS sequence"/>
</dbReference>
<evidence type="ECO:0000313" key="2">
    <source>
        <dbReference type="Proteomes" id="UP000789831"/>
    </source>
</evidence>
<protein>
    <submittedName>
        <fullName evidence="1">5310_t:CDS:1</fullName>
    </submittedName>
</protein>
<feature type="non-terminal residue" evidence="1">
    <location>
        <position position="137"/>
    </location>
</feature>
<reference evidence="1" key="1">
    <citation type="submission" date="2021-06" db="EMBL/GenBank/DDBJ databases">
        <authorList>
            <person name="Kallberg Y."/>
            <person name="Tangrot J."/>
            <person name="Rosling A."/>
        </authorList>
    </citation>
    <scope>NUCLEOTIDE SEQUENCE</scope>
    <source>
        <strain evidence="1">MT106</strain>
    </source>
</reference>
<accession>A0A9N9E309</accession>
<dbReference type="AlphaFoldDB" id="A0A9N9E309"/>